<evidence type="ECO:0008006" key="4">
    <source>
        <dbReference type="Google" id="ProtNLM"/>
    </source>
</evidence>
<protein>
    <recommendedName>
        <fullName evidence="4">AP2/ERF domain-containing protein</fullName>
    </recommendedName>
</protein>
<sequence>MHRRSSASELREQSVEQPSTESDRTLRRSGPRSATSRFLGVTKYKRTGRWESHIWWGNGRQRRTAGRQCGRPKHGHKKPKKGCQLHLGSFTRACDAGL</sequence>
<feature type="region of interest" description="Disordered" evidence="1">
    <location>
        <begin position="1"/>
        <end position="41"/>
    </location>
</feature>
<dbReference type="InterPro" id="IPR036955">
    <property type="entry name" value="AP2/ERF_dom_sf"/>
</dbReference>
<accession>A0AAW1PW95</accession>
<evidence type="ECO:0000313" key="2">
    <source>
        <dbReference type="EMBL" id="KAK9812438.1"/>
    </source>
</evidence>
<dbReference type="Proteomes" id="UP001465755">
    <property type="component" value="Unassembled WGS sequence"/>
</dbReference>
<dbReference type="AlphaFoldDB" id="A0AAW1PW95"/>
<organism evidence="2 3">
    <name type="scientific">Symbiochloris irregularis</name>
    <dbReference type="NCBI Taxonomy" id="706552"/>
    <lineage>
        <taxon>Eukaryota</taxon>
        <taxon>Viridiplantae</taxon>
        <taxon>Chlorophyta</taxon>
        <taxon>core chlorophytes</taxon>
        <taxon>Trebouxiophyceae</taxon>
        <taxon>Trebouxiales</taxon>
        <taxon>Trebouxiaceae</taxon>
        <taxon>Symbiochloris</taxon>
    </lineage>
</organism>
<evidence type="ECO:0000256" key="1">
    <source>
        <dbReference type="SAM" id="MobiDB-lite"/>
    </source>
</evidence>
<reference evidence="2 3" key="1">
    <citation type="journal article" date="2024" name="Nat. Commun.">
        <title>Phylogenomics reveals the evolutionary origins of lichenization in chlorophyte algae.</title>
        <authorList>
            <person name="Puginier C."/>
            <person name="Libourel C."/>
            <person name="Otte J."/>
            <person name="Skaloud P."/>
            <person name="Haon M."/>
            <person name="Grisel S."/>
            <person name="Petersen M."/>
            <person name="Berrin J.G."/>
            <person name="Delaux P.M."/>
            <person name="Dal Grande F."/>
            <person name="Keller J."/>
        </authorList>
    </citation>
    <scope>NUCLEOTIDE SEQUENCE [LARGE SCALE GENOMIC DNA]</scope>
    <source>
        <strain evidence="2 3">SAG 2036</strain>
    </source>
</reference>
<keyword evidence="3" id="KW-1185">Reference proteome</keyword>
<feature type="region of interest" description="Disordered" evidence="1">
    <location>
        <begin position="61"/>
        <end position="83"/>
    </location>
</feature>
<name>A0AAW1PW95_9CHLO</name>
<comment type="caution">
    <text evidence="2">The sequence shown here is derived from an EMBL/GenBank/DDBJ whole genome shotgun (WGS) entry which is preliminary data.</text>
</comment>
<dbReference type="GO" id="GO:0003700">
    <property type="term" value="F:DNA-binding transcription factor activity"/>
    <property type="evidence" value="ECO:0007669"/>
    <property type="project" value="InterPro"/>
</dbReference>
<gene>
    <name evidence="2" type="ORF">WJX73_010635</name>
</gene>
<proteinExistence type="predicted"/>
<dbReference type="Gene3D" id="3.30.730.10">
    <property type="entry name" value="AP2/ERF domain"/>
    <property type="match status" value="1"/>
</dbReference>
<dbReference type="EMBL" id="JALJOQ010000007">
    <property type="protein sequence ID" value="KAK9812438.1"/>
    <property type="molecule type" value="Genomic_DNA"/>
</dbReference>
<evidence type="ECO:0000313" key="3">
    <source>
        <dbReference type="Proteomes" id="UP001465755"/>
    </source>
</evidence>